<dbReference type="GO" id="GO:1904825">
    <property type="term" value="P:protein localization to microtubule plus-end"/>
    <property type="evidence" value="ECO:0007669"/>
    <property type="project" value="TreeGrafter"/>
</dbReference>
<dbReference type="GO" id="GO:0008093">
    <property type="term" value="F:cytoskeletal anchor activity"/>
    <property type="evidence" value="ECO:0007669"/>
    <property type="project" value="TreeGrafter"/>
</dbReference>
<organism evidence="6 7">
    <name type="scientific">Neopipo cinnamomea</name>
    <dbReference type="NCBI Taxonomy" id="456388"/>
    <lineage>
        <taxon>Eukaryota</taxon>
        <taxon>Metazoa</taxon>
        <taxon>Chordata</taxon>
        <taxon>Craniata</taxon>
        <taxon>Vertebrata</taxon>
        <taxon>Euteleostomi</taxon>
        <taxon>Archelosauria</taxon>
        <taxon>Archosauria</taxon>
        <taxon>Dinosauria</taxon>
        <taxon>Saurischia</taxon>
        <taxon>Theropoda</taxon>
        <taxon>Coelurosauria</taxon>
        <taxon>Aves</taxon>
        <taxon>Neognathae</taxon>
        <taxon>Neoaves</taxon>
        <taxon>Telluraves</taxon>
        <taxon>Australaves</taxon>
        <taxon>Passeriformes</taxon>
        <taxon>Tyrannidae</taxon>
        <taxon>Neopipo</taxon>
    </lineage>
</organism>
<reference evidence="6 7" key="1">
    <citation type="submission" date="2019-09" db="EMBL/GenBank/DDBJ databases">
        <title>Bird 10,000 Genomes (B10K) Project - Family phase.</title>
        <authorList>
            <person name="Zhang G."/>
        </authorList>
    </citation>
    <scope>NUCLEOTIDE SEQUENCE [LARGE SCALE GENOMIC DNA]</scope>
    <source>
        <strain evidence="6">B10K-DU-004-15</strain>
        <tissue evidence="6">Mixed tissue sample</tissue>
    </source>
</reference>
<gene>
    <name evidence="6" type="primary">Gas2l1_0</name>
    <name evidence="6" type="ORF">NEOCIN_R09392</name>
</gene>
<dbReference type="GO" id="GO:0005737">
    <property type="term" value="C:cytoplasm"/>
    <property type="evidence" value="ECO:0007669"/>
    <property type="project" value="TreeGrafter"/>
</dbReference>
<dbReference type="GO" id="GO:0001725">
    <property type="term" value="C:stress fiber"/>
    <property type="evidence" value="ECO:0007669"/>
    <property type="project" value="TreeGrafter"/>
</dbReference>
<dbReference type="AlphaFoldDB" id="A0A7K4R0R8"/>
<feature type="compositionally biased region" description="Basic and acidic residues" evidence="4">
    <location>
        <begin position="171"/>
        <end position="187"/>
    </location>
</feature>
<dbReference type="PANTHER" id="PTHR46756">
    <property type="entry name" value="TRANSGELIN"/>
    <property type="match status" value="1"/>
</dbReference>
<dbReference type="InterPro" id="IPR036872">
    <property type="entry name" value="CH_dom_sf"/>
</dbReference>
<feature type="non-terminal residue" evidence="6">
    <location>
        <position position="1"/>
    </location>
</feature>
<dbReference type="SMART" id="SM00243">
    <property type="entry name" value="GAS2"/>
    <property type="match status" value="1"/>
</dbReference>
<dbReference type="GO" id="GO:0001578">
    <property type="term" value="P:microtubule bundle formation"/>
    <property type="evidence" value="ECO:0007669"/>
    <property type="project" value="TreeGrafter"/>
</dbReference>
<evidence type="ECO:0000313" key="6">
    <source>
        <dbReference type="EMBL" id="NWQ66936.1"/>
    </source>
</evidence>
<evidence type="ECO:0000256" key="2">
    <source>
        <dbReference type="ARBA" id="ARBA00022490"/>
    </source>
</evidence>
<keyword evidence="2" id="KW-0963">Cytoplasm</keyword>
<dbReference type="SUPFAM" id="SSF47576">
    <property type="entry name" value="Calponin-homology domain, CH-domain"/>
    <property type="match status" value="1"/>
</dbReference>
<proteinExistence type="predicted"/>
<feature type="non-terminal residue" evidence="6">
    <location>
        <position position="279"/>
    </location>
</feature>
<feature type="region of interest" description="Disordered" evidence="4">
    <location>
        <begin position="170"/>
        <end position="203"/>
    </location>
</feature>
<sequence length="279" mass="31239">TPPQSAASKSIRPFRPPPEYLEAMKEDLADPPPTLYDLDIQVDTSPPRLETGCHLCRHAPPPNRTALDFQERHPPPPARMRVPQNEVVSPPQNVVPGSFIARDPPPNFIQWCRQDLGIQDVLMFETNDLVLKTPPQNFVLCLLEVARPPPKFGMLAPMLIQIPPPIEEEMRDQMGDAPPRTRRESRDPQAGPPPSRARPISLCDLNPPPELVREILGCCSCPSQFPMVKVSEGKYKVGDSNTLIFVRVLRSHVMVRVGGGWDTLEHYLDKHDPCRCAAL</sequence>
<accession>A0A7K4R0R8</accession>
<dbReference type="PROSITE" id="PS51460">
    <property type="entry name" value="GAR"/>
    <property type="match status" value="1"/>
</dbReference>
<comment type="caution">
    <text evidence="6">The sequence shown here is derived from an EMBL/GenBank/DDBJ whole genome shotgun (WGS) entry which is preliminary data.</text>
</comment>
<dbReference type="EMBL" id="VYZA01000454">
    <property type="protein sequence ID" value="NWQ66936.1"/>
    <property type="molecule type" value="Genomic_DNA"/>
</dbReference>
<dbReference type="GO" id="GO:0035371">
    <property type="term" value="C:microtubule plus-end"/>
    <property type="evidence" value="ECO:0007669"/>
    <property type="project" value="TreeGrafter"/>
</dbReference>
<dbReference type="Gene3D" id="1.10.418.10">
    <property type="entry name" value="Calponin-like domain"/>
    <property type="match status" value="1"/>
</dbReference>
<dbReference type="GO" id="GO:0005884">
    <property type="term" value="C:actin filament"/>
    <property type="evidence" value="ECO:0007669"/>
    <property type="project" value="TreeGrafter"/>
</dbReference>
<evidence type="ECO:0000256" key="4">
    <source>
        <dbReference type="SAM" id="MobiDB-lite"/>
    </source>
</evidence>
<evidence type="ECO:0000256" key="3">
    <source>
        <dbReference type="ARBA" id="ARBA00023212"/>
    </source>
</evidence>
<keyword evidence="3" id="KW-0206">Cytoskeleton</keyword>
<dbReference type="GO" id="GO:0031110">
    <property type="term" value="P:regulation of microtubule polymerization or depolymerization"/>
    <property type="evidence" value="ECO:0007669"/>
    <property type="project" value="TreeGrafter"/>
</dbReference>
<evidence type="ECO:0000313" key="7">
    <source>
        <dbReference type="Proteomes" id="UP000556200"/>
    </source>
</evidence>
<dbReference type="GO" id="GO:0051015">
    <property type="term" value="F:actin filament binding"/>
    <property type="evidence" value="ECO:0007669"/>
    <property type="project" value="TreeGrafter"/>
</dbReference>
<dbReference type="GO" id="GO:0008017">
    <property type="term" value="F:microtubule binding"/>
    <property type="evidence" value="ECO:0007669"/>
    <property type="project" value="InterPro"/>
</dbReference>
<dbReference type="Pfam" id="PF02187">
    <property type="entry name" value="GAS2"/>
    <property type="match status" value="1"/>
</dbReference>
<evidence type="ECO:0000256" key="1">
    <source>
        <dbReference type="ARBA" id="ARBA00004245"/>
    </source>
</evidence>
<dbReference type="InterPro" id="IPR003108">
    <property type="entry name" value="GAR_dom"/>
</dbReference>
<feature type="domain" description="GAR" evidence="5">
    <location>
        <begin position="203"/>
        <end position="275"/>
    </location>
</feature>
<dbReference type="Proteomes" id="UP000556200">
    <property type="component" value="Unassembled WGS sequence"/>
</dbReference>
<evidence type="ECO:0000259" key="5">
    <source>
        <dbReference type="PROSITE" id="PS51460"/>
    </source>
</evidence>
<comment type="subcellular location">
    <subcellularLocation>
        <location evidence="1">Cytoplasm</location>
        <location evidence="1">Cytoskeleton</location>
    </subcellularLocation>
</comment>
<dbReference type="PANTHER" id="PTHR46756:SF25">
    <property type="entry name" value="GAS2-LIKE PROTEIN 1"/>
    <property type="match status" value="1"/>
</dbReference>
<dbReference type="GO" id="GO:0051764">
    <property type="term" value="P:actin crosslink formation"/>
    <property type="evidence" value="ECO:0007669"/>
    <property type="project" value="TreeGrafter"/>
</dbReference>
<dbReference type="InterPro" id="IPR036534">
    <property type="entry name" value="GAR_dom_sf"/>
</dbReference>
<protein>
    <submittedName>
        <fullName evidence="6">GA2L1 protein</fullName>
    </submittedName>
</protein>
<dbReference type="SUPFAM" id="SSF143575">
    <property type="entry name" value="GAS2 domain-like"/>
    <property type="match status" value="1"/>
</dbReference>
<name>A0A7K4R0R8_9TYRA</name>
<keyword evidence="7" id="KW-1185">Reference proteome</keyword>
<dbReference type="Gene3D" id="3.30.920.20">
    <property type="entry name" value="Gas2-like domain"/>
    <property type="match status" value="1"/>
</dbReference>